<dbReference type="AlphaFoldDB" id="A0A7S1KRK3"/>
<reference evidence="1" key="1">
    <citation type="submission" date="2021-01" db="EMBL/GenBank/DDBJ databases">
        <authorList>
            <person name="Corre E."/>
            <person name="Pelletier E."/>
            <person name="Niang G."/>
            <person name="Scheremetjew M."/>
            <person name="Finn R."/>
            <person name="Kale V."/>
            <person name="Holt S."/>
            <person name="Cochrane G."/>
            <person name="Meng A."/>
            <person name="Brown T."/>
            <person name="Cohen L."/>
        </authorList>
    </citation>
    <scope>NUCLEOTIDE SEQUENCE</scope>
    <source>
        <strain evidence="1">WS</strain>
    </source>
</reference>
<sequence length="149" mass="17095">MIFAESPKILYIPDTVLFRLQTINYDFEQLKLDKQRSCSMVPIAKGAQNAESAQQIEKTSLILSNCLKKRKRMLHMGSKKQERHNRRQKLNFLTEGCGSNKIQIPQTPTVAPQFSFSLPKESKQEPILTFSNVSSHFDFVRPEQSLVVP</sequence>
<evidence type="ECO:0000313" key="1">
    <source>
        <dbReference type="EMBL" id="CAD9083141.1"/>
    </source>
</evidence>
<gene>
    <name evidence="1" type="ORF">PCOS0759_LOCUS6383</name>
</gene>
<proteinExistence type="predicted"/>
<organism evidence="1">
    <name type="scientific">Percolomonas cosmopolitus</name>
    <dbReference type="NCBI Taxonomy" id="63605"/>
    <lineage>
        <taxon>Eukaryota</taxon>
        <taxon>Discoba</taxon>
        <taxon>Heterolobosea</taxon>
        <taxon>Tetramitia</taxon>
        <taxon>Eutetramitia</taxon>
        <taxon>Percolomonadidae</taxon>
        <taxon>Percolomonas</taxon>
    </lineage>
</organism>
<protein>
    <submittedName>
        <fullName evidence="1">Uncharacterized protein</fullName>
    </submittedName>
</protein>
<name>A0A7S1KRK3_9EUKA</name>
<accession>A0A7S1KRK3</accession>
<dbReference type="EMBL" id="HBGD01007672">
    <property type="protein sequence ID" value="CAD9083141.1"/>
    <property type="molecule type" value="Transcribed_RNA"/>
</dbReference>